<evidence type="ECO:0000313" key="1">
    <source>
        <dbReference type="EMBL" id="VDO93259.1"/>
    </source>
</evidence>
<dbReference type="WBParaSite" id="SCUD_0000511601-mRNA-1">
    <property type="protein sequence ID" value="SCUD_0000511601-mRNA-1"/>
    <property type="gene ID" value="SCUD_0000511601"/>
</dbReference>
<protein>
    <submittedName>
        <fullName evidence="3">Transferred entry: 7.5.2.8</fullName>
    </submittedName>
</protein>
<dbReference type="AlphaFoldDB" id="A0A183JQX7"/>
<gene>
    <name evidence="1" type="ORF">SCUD_LOCUS5116</name>
</gene>
<evidence type="ECO:0000313" key="2">
    <source>
        <dbReference type="Proteomes" id="UP000279833"/>
    </source>
</evidence>
<reference evidence="3" key="1">
    <citation type="submission" date="2016-06" db="UniProtKB">
        <authorList>
            <consortium name="WormBaseParasite"/>
        </authorList>
    </citation>
    <scope>IDENTIFICATION</scope>
</reference>
<name>A0A183JQX7_9TREM</name>
<evidence type="ECO:0000313" key="3">
    <source>
        <dbReference type="WBParaSite" id="SCUD_0000511601-mRNA-1"/>
    </source>
</evidence>
<keyword evidence="2" id="KW-1185">Reference proteome</keyword>
<dbReference type="STRING" id="6186.A0A183JQX7"/>
<organism evidence="3">
    <name type="scientific">Schistosoma curassoni</name>
    <dbReference type="NCBI Taxonomy" id="6186"/>
    <lineage>
        <taxon>Eukaryota</taxon>
        <taxon>Metazoa</taxon>
        <taxon>Spiralia</taxon>
        <taxon>Lophotrochozoa</taxon>
        <taxon>Platyhelminthes</taxon>
        <taxon>Trematoda</taxon>
        <taxon>Digenea</taxon>
        <taxon>Strigeidida</taxon>
        <taxon>Schistosomatoidea</taxon>
        <taxon>Schistosomatidae</taxon>
        <taxon>Schistosoma</taxon>
    </lineage>
</organism>
<accession>A0A183JQX7</accession>
<dbReference type="Proteomes" id="UP000279833">
    <property type="component" value="Unassembled WGS sequence"/>
</dbReference>
<proteinExistence type="predicted"/>
<reference evidence="1 2" key="2">
    <citation type="submission" date="2018-11" db="EMBL/GenBank/DDBJ databases">
        <authorList>
            <consortium name="Pathogen Informatics"/>
        </authorList>
    </citation>
    <scope>NUCLEOTIDE SEQUENCE [LARGE SCALE GENOMIC DNA]</scope>
    <source>
        <strain evidence="1">Dakar</strain>
        <strain evidence="2">Dakar, Senegal</strain>
    </source>
</reference>
<sequence>MDEADHLGDRIAIMAGGELKCCGSPLFLKAKYGILDHIAIPF</sequence>
<dbReference type="EMBL" id="UZAK01007763">
    <property type="protein sequence ID" value="VDO93259.1"/>
    <property type="molecule type" value="Genomic_DNA"/>
</dbReference>